<dbReference type="Pfam" id="PF23428">
    <property type="entry name" value="DUF7115"/>
    <property type="match status" value="1"/>
</dbReference>
<feature type="compositionally biased region" description="Low complexity" evidence="2">
    <location>
        <begin position="306"/>
        <end position="324"/>
    </location>
</feature>
<accession>A0A1G8WYN1</accession>
<keyword evidence="1" id="KW-0175">Coiled coil</keyword>
<dbReference type="OrthoDB" id="307384at2157"/>
<evidence type="ECO:0000256" key="2">
    <source>
        <dbReference type="SAM" id="MobiDB-lite"/>
    </source>
</evidence>
<dbReference type="EMBL" id="FNFC01000010">
    <property type="protein sequence ID" value="SDJ83314.1"/>
    <property type="molecule type" value="Genomic_DNA"/>
</dbReference>
<evidence type="ECO:0000313" key="5">
    <source>
        <dbReference type="Proteomes" id="UP000198856"/>
    </source>
</evidence>
<dbReference type="InterPro" id="IPR055539">
    <property type="entry name" value="DUF7115"/>
</dbReference>
<feature type="coiled-coil region" evidence="1">
    <location>
        <begin position="339"/>
        <end position="370"/>
    </location>
</feature>
<reference evidence="4 5" key="1">
    <citation type="submission" date="2016-10" db="EMBL/GenBank/DDBJ databases">
        <authorList>
            <person name="de Groot N.N."/>
        </authorList>
    </citation>
    <scope>NUCLEOTIDE SEQUENCE [LARGE SCALE GENOMIC DNA]</scope>
    <source>
        <strain evidence="4 5">IBRC-M10015</strain>
    </source>
</reference>
<dbReference type="STRING" id="890420.SAMN05216226_11016"/>
<evidence type="ECO:0000313" key="4">
    <source>
        <dbReference type="EMBL" id="SDJ83314.1"/>
    </source>
</evidence>
<dbReference type="RefSeq" id="WP_092702914.1">
    <property type="nucleotide sequence ID" value="NZ_FNFC01000010.1"/>
</dbReference>
<name>A0A1G8WYN1_9EURY</name>
<gene>
    <name evidence="4" type="ORF">SAMN05216226_11016</name>
</gene>
<feature type="compositionally biased region" description="Acidic residues" evidence="2">
    <location>
        <begin position="228"/>
        <end position="249"/>
    </location>
</feature>
<evidence type="ECO:0000256" key="1">
    <source>
        <dbReference type="SAM" id="Coils"/>
    </source>
</evidence>
<feature type="compositionally biased region" description="Low complexity" evidence="2">
    <location>
        <begin position="270"/>
        <end position="290"/>
    </location>
</feature>
<dbReference type="Proteomes" id="UP000198856">
    <property type="component" value="Unassembled WGS sequence"/>
</dbReference>
<feature type="domain" description="DUF7115" evidence="3">
    <location>
        <begin position="1"/>
        <end position="107"/>
    </location>
</feature>
<proteinExistence type="predicted"/>
<dbReference type="AlphaFoldDB" id="A0A1G8WYN1"/>
<organism evidence="4 5">
    <name type="scientific">Halovenus aranensis</name>
    <dbReference type="NCBI Taxonomy" id="890420"/>
    <lineage>
        <taxon>Archaea</taxon>
        <taxon>Methanobacteriati</taxon>
        <taxon>Methanobacteriota</taxon>
        <taxon>Stenosarchaea group</taxon>
        <taxon>Halobacteria</taxon>
        <taxon>Halobacteriales</taxon>
        <taxon>Haloarculaceae</taxon>
        <taxon>Halovenus</taxon>
    </lineage>
</organism>
<protein>
    <recommendedName>
        <fullName evidence="3">DUF7115 domain-containing protein</fullName>
    </recommendedName>
</protein>
<evidence type="ECO:0000259" key="3">
    <source>
        <dbReference type="Pfam" id="PF23428"/>
    </source>
</evidence>
<sequence length="371" mass="40856">MEIPDPIVQQLGDEELESAVNLGDEDLICFTPSRTLLYRGEGLLSDESLEVFDHDVERLGISEGRRKTSFTLTYVDSEQRFTIPRDRTEPVLERLLSGVLETAGVIESEEPIEGVFRFSELALVVTDRRIVKHIGAYLWDPDYEEYPYSQVTGLDFEEGSVATSVVISVDGRPQRIKAPSGEAEVLRRALTTALFSYYEVDSLDELNATLGETDPEPTESNGSLSSDIELDDTIDPLVTPDDEAVDDLTEPPAETTEPANGSTSESPRNTTEPPVETTEPSAETTEPSTVAADAEPDDTDRDHTATVDTGTQTTTTDQSADTATPEVDPADIEAMKSRLDTLTEVAKRQNALLKQQQETITQLVDELKRQR</sequence>
<keyword evidence="5" id="KW-1185">Reference proteome</keyword>
<feature type="region of interest" description="Disordered" evidence="2">
    <location>
        <begin position="209"/>
        <end position="331"/>
    </location>
</feature>
<feature type="compositionally biased region" description="Polar residues" evidence="2">
    <location>
        <begin position="257"/>
        <end position="269"/>
    </location>
</feature>